<dbReference type="InterPro" id="IPR036388">
    <property type="entry name" value="WH-like_DNA-bd_sf"/>
</dbReference>
<dbReference type="PROSITE" id="PS51118">
    <property type="entry name" value="HTH_HXLR"/>
    <property type="match status" value="1"/>
</dbReference>
<organism evidence="5 6">
    <name type="scientific">Saxibacter everestensis</name>
    <dbReference type="NCBI Taxonomy" id="2909229"/>
    <lineage>
        <taxon>Bacteria</taxon>
        <taxon>Bacillati</taxon>
        <taxon>Actinomycetota</taxon>
        <taxon>Actinomycetes</taxon>
        <taxon>Micrococcales</taxon>
        <taxon>Brevibacteriaceae</taxon>
        <taxon>Saxibacter</taxon>
    </lineage>
</organism>
<reference evidence="5 6" key="1">
    <citation type="submission" date="2023-05" db="EMBL/GenBank/DDBJ databases">
        <title>Lithophilousrod everest ZFBP1038 complete genpme.</title>
        <authorList>
            <person name="Tian M."/>
        </authorList>
    </citation>
    <scope>NUCLEOTIDE SEQUENCE [LARGE SCALE GENOMIC DNA]</scope>
    <source>
        <strain evidence="5 6">ZFBP1038</strain>
    </source>
</reference>
<dbReference type="InterPro" id="IPR011991">
    <property type="entry name" value="ArsR-like_HTH"/>
</dbReference>
<dbReference type="EMBL" id="CP090958">
    <property type="protein sequence ID" value="WGW11375.1"/>
    <property type="molecule type" value="Genomic_DNA"/>
</dbReference>
<feature type="domain" description="HTH hxlR-type" evidence="4">
    <location>
        <begin position="14"/>
        <end position="112"/>
    </location>
</feature>
<sequence>MAVRRTYGSYNDGCASAHALDLIGERWALIIVRELLLGPKRFLDIQRDIPGIGPAALSQRLHNLEEAGIAVRRKLPMPTHVTMYDLTDWGRDLEAVNSALSLWAVRSPRLPLDADMSPDTVVLAMRAHARPLAHGARSRRISLKLTDSRVADREPVEYLATLATEGTFITKMFGSDDVDALVTSTTRAWKSLIISGDRSPLESCEDITVEGDREAVRVLLDATQLQAPVQAGSPFGN</sequence>
<evidence type="ECO:0000256" key="3">
    <source>
        <dbReference type="ARBA" id="ARBA00023163"/>
    </source>
</evidence>
<gene>
    <name evidence="5" type="ORF">LWF01_14955</name>
</gene>
<evidence type="ECO:0000256" key="1">
    <source>
        <dbReference type="ARBA" id="ARBA00023015"/>
    </source>
</evidence>
<dbReference type="Proteomes" id="UP001209083">
    <property type="component" value="Chromosome"/>
</dbReference>
<dbReference type="PANTHER" id="PTHR33204:SF18">
    <property type="entry name" value="TRANSCRIPTIONAL REGULATORY PROTEIN"/>
    <property type="match status" value="1"/>
</dbReference>
<dbReference type="Pfam" id="PF01638">
    <property type="entry name" value="HxlR"/>
    <property type="match status" value="1"/>
</dbReference>
<dbReference type="InterPro" id="IPR036390">
    <property type="entry name" value="WH_DNA-bd_sf"/>
</dbReference>
<evidence type="ECO:0000313" key="6">
    <source>
        <dbReference type="Proteomes" id="UP001209083"/>
    </source>
</evidence>
<dbReference type="CDD" id="cd00090">
    <property type="entry name" value="HTH_ARSR"/>
    <property type="match status" value="1"/>
</dbReference>
<evidence type="ECO:0000313" key="5">
    <source>
        <dbReference type="EMBL" id="WGW11375.1"/>
    </source>
</evidence>
<evidence type="ECO:0000256" key="2">
    <source>
        <dbReference type="ARBA" id="ARBA00023125"/>
    </source>
</evidence>
<dbReference type="InterPro" id="IPR002577">
    <property type="entry name" value="HTH_HxlR"/>
</dbReference>
<keyword evidence="6" id="KW-1185">Reference proteome</keyword>
<accession>A0ABY8QT74</accession>
<dbReference type="PANTHER" id="PTHR33204">
    <property type="entry name" value="TRANSCRIPTIONAL REGULATOR, MARR FAMILY"/>
    <property type="match status" value="1"/>
</dbReference>
<dbReference type="Gene3D" id="1.10.10.10">
    <property type="entry name" value="Winged helix-like DNA-binding domain superfamily/Winged helix DNA-binding domain"/>
    <property type="match status" value="1"/>
</dbReference>
<name>A0ABY8QT74_9MICO</name>
<dbReference type="SUPFAM" id="SSF46785">
    <property type="entry name" value="Winged helix' DNA-binding domain"/>
    <property type="match status" value="1"/>
</dbReference>
<protein>
    <submittedName>
        <fullName evidence="5">Helix-turn-helix domain-containing protein</fullName>
    </submittedName>
</protein>
<keyword evidence="1" id="KW-0805">Transcription regulation</keyword>
<dbReference type="RefSeq" id="WP_349638163.1">
    <property type="nucleotide sequence ID" value="NZ_CP090958.1"/>
</dbReference>
<evidence type="ECO:0000259" key="4">
    <source>
        <dbReference type="PROSITE" id="PS51118"/>
    </source>
</evidence>
<keyword evidence="3" id="KW-0804">Transcription</keyword>
<keyword evidence="2" id="KW-0238">DNA-binding</keyword>
<proteinExistence type="predicted"/>